<dbReference type="Gene3D" id="3.40.250.10">
    <property type="entry name" value="Rhodanese-like domain"/>
    <property type="match status" value="1"/>
</dbReference>
<protein>
    <submittedName>
        <fullName evidence="3">Rhodanese-related sulfurtransferase</fullName>
    </submittedName>
</protein>
<dbReference type="Pfam" id="PF00581">
    <property type="entry name" value="Rhodanese"/>
    <property type="match status" value="1"/>
</dbReference>
<evidence type="ECO:0000313" key="4">
    <source>
        <dbReference type="Proteomes" id="UP000532440"/>
    </source>
</evidence>
<comment type="caution">
    <text evidence="3">The sequence shown here is derived from an EMBL/GenBank/DDBJ whole genome shotgun (WGS) entry which is preliminary data.</text>
</comment>
<evidence type="ECO:0000313" key="3">
    <source>
        <dbReference type="EMBL" id="MBB5273305.1"/>
    </source>
</evidence>
<feature type="compositionally biased region" description="Low complexity" evidence="1">
    <location>
        <begin position="1"/>
        <end position="23"/>
    </location>
</feature>
<accession>A0A7W8HJR2</accession>
<dbReference type="PROSITE" id="PS50206">
    <property type="entry name" value="RHODANESE_3"/>
    <property type="match status" value="1"/>
</dbReference>
<dbReference type="Proteomes" id="UP000532440">
    <property type="component" value="Unassembled WGS sequence"/>
</dbReference>
<dbReference type="EMBL" id="JACHGB010000006">
    <property type="protein sequence ID" value="MBB5273305.1"/>
    <property type="molecule type" value="Genomic_DNA"/>
</dbReference>
<keyword evidence="3" id="KW-0808">Transferase</keyword>
<dbReference type="SMART" id="SM00450">
    <property type="entry name" value="RHOD"/>
    <property type="match status" value="1"/>
</dbReference>
<keyword evidence="4" id="KW-1185">Reference proteome</keyword>
<evidence type="ECO:0000256" key="1">
    <source>
        <dbReference type="SAM" id="MobiDB-lite"/>
    </source>
</evidence>
<dbReference type="SUPFAM" id="SSF52821">
    <property type="entry name" value="Rhodanese/Cell cycle control phosphatase"/>
    <property type="match status" value="1"/>
</dbReference>
<dbReference type="InterPro" id="IPR001763">
    <property type="entry name" value="Rhodanese-like_dom"/>
</dbReference>
<feature type="domain" description="Rhodanese" evidence="2">
    <location>
        <begin position="54"/>
        <end position="153"/>
    </location>
</feature>
<dbReference type="CDD" id="cd01522">
    <property type="entry name" value="RHOD_1"/>
    <property type="match status" value="1"/>
</dbReference>
<proteinExistence type="predicted"/>
<evidence type="ECO:0000259" key="2">
    <source>
        <dbReference type="PROSITE" id="PS50206"/>
    </source>
</evidence>
<name>A0A7W8HJR2_9BURK</name>
<gene>
    <name evidence="3" type="ORF">HNQ70_003333</name>
</gene>
<dbReference type="GO" id="GO:0004792">
    <property type="term" value="F:thiosulfate-cyanide sulfurtransferase activity"/>
    <property type="evidence" value="ECO:0007669"/>
    <property type="project" value="TreeGrafter"/>
</dbReference>
<organism evidence="3 4">
    <name type="scientific">Quisquiliibacterium transsilvanicum</name>
    <dbReference type="NCBI Taxonomy" id="1549638"/>
    <lineage>
        <taxon>Bacteria</taxon>
        <taxon>Pseudomonadati</taxon>
        <taxon>Pseudomonadota</taxon>
        <taxon>Betaproteobacteria</taxon>
        <taxon>Burkholderiales</taxon>
        <taxon>Burkholderiaceae</taxon>
        <taxon>Quisquiliibacterium</taxon>
    </lineage>
</organism>
<sequence length="167" mass="17705">MADSLDSASSGAAAPAGMAPARADVPDTQLPSAAKPAPRRAGDLSPPHAWSLIQTGQAVLVDVRTEEELALVGRVPGAIHVPWAHGVDMTPNQEFIRELAAVAPPELPLLFLCRSGKRSERAADAASLAGWARAFNVLEGFEGEIDDAGRRGKVDGWRFHGLPWEQD</sequence>
<dbReference type="PANTHER" id="PTHR44086:SF10">
    <property type="entry name" value="THIOSULFATE SULFURTRANSFERASE_RHODANESE-LIKE DOMAIN-CONTAINING PROTEIN 3"/>
    <property type="match status" value="1"/>
</dbReference>
<dbReference type="AlphaFoldDB" id="A0A7W8HJR2"/>
<feature type="region of interest" description="Disordered" evidence="1">
    <location>
        <begin position="1"/>
        <end position="48"/>
    </location>
</feature>
<dbReference type="PANTHER" id="PTHR44086">
    <property type="entry name" value="THIOSULFATE SULFURTRANSFERASE RDL2, MITOCHONDRIAL-RELATED"/>
    <property type="match status" value="1"/>
</dbReference>
<reference evidence="3 4" key="1">
    <citation type="submission" date="2020-08" db="EMBL/GenBank/DDBJ databases">
        <title>Genomic Encyclopedia of Type Strains, Phase IV (KMG-IV): sequencing the most valuable type-strain genomes for metagenomic binning, comparative biology and taxonomic classification.</title>
        <authorList>
            <person name="Goeker M."/>
        </authorList>
    </citation>
    <scope>NUCLEOTIDE SEQUENCE [LARGE SCALE GENOMIC DNA]</scope>
    <source>
        <strain evidence="3 4">DSM 29781</strain>
    </source>
</reference>
<dbReference type="InterPro" id="IPR036873">
    <property type="entry name" value="Rhodanese-like_dom_sf"/>
</dbReference>